<dbReference type="SMART" id="SM00360">
    <property type="entry name" value="RRM"/>
    <property type="match status" value="1"/>
</dbReference>
<organism evidence="5 6">
    <name type="scientific">Toxoplasma gondii p89</name>
    <dbReference type="NCBI Taxonomy" id="943119"/>
    <lineage>
        <taxon>Eukaryota</taxon>
        <taxon>Sar</taxon>
        <taxon>Alveolata</taxon>
        <taxon>Apicomplexa</taxon>
        <taxon>Conoidasida</taxon>
        <taxon>Coccidia</taxon>
        <taxon>Eucoccidiorida</taxon>
        <taxon>Eimeriorina</taxon>
        <taxon>Sarcocystidae</taxon>
        <taxon>Toxoplasma</taxon>
    </lineage>
</organism>
<feature type="region of interest" description="Disordered" evidence="3">
    <location>
        <begin position="89"/>
        <end position="112"/>
    </location>
</feature>
<evidence type="ECO:0000313" key="6">
    <source>
        <dbReference type="Proteomes" id="UP000028828"/>
    </source>
</evidence>
<dbReference type="InterPro" id="IPR012677">
    <property type="entry name" value="Nucleotide-bd_a/b_plait_sf"/>
</dbReference>
<feature type="compositionally biased region" description="Low complexity" evidence="3">
    <location>
        <begin position="52"/>
        <end position="64"/>
    </location>
</feature>
<dbReference type="GO" id="GO:0003729">
    <property type="term" value="F:mRNA binding"/>
    <property type="evidence" value="ECO:0007669"/>
    <property type="project" value="TreeGrafter"/>
</dbReference>
<keyword evidence="1 2" id="KW-0694">RNA-binding</keyword>
<sequence length="228" mass="25512">MTQSMLDMSLDDIVAAHREAAGNSSGRGSRGRGGGFGSRRGSLRGPPGGNSGFLSRGRGRGFSSWTSQDHWEGRSHAFFPRRSAASPFFSDRGEGRVGPARRGGRDGFARERPREPTAVVRVSNLDYSVLEEDLKELFAAVGEVVKVWIDYDRTDRSKGTGGCIFRSVFDAKRAIEVYEGRRLEGLPLRLELQPPRQEYRRSPFGPYSQDFSRRDRGPWRGVQDVELW</sequence>
<dbReference type="Gene3D" id="3.30.70.330">
    <property type="match status" value="1"/>
</dbReference>
<dbReference type="EMBL" id="AEYI02002009">
    <property type="protein sequence ID" value="KFG30941.1"/>
    <property type="molecule type" value="Genomic_DNA"/>
</dbReference>
<feature type="domain" description="RRM" evidence="4">
    <location>
        <begin position="118"/>
        <end position="195"/>
    </location>
</feature>
<dbReference type="OrthoDB" id="1049195at2759"/>
<dbReference type="AlphaFoldDB" id="A0A086JFM3"/>
<evidence type="ECO:0000256" key="2">
    <source>
        <dbReference type="PROSITE-ProRule" id="PRU00176"/>
    </source>
</evidence>
<dbReference type="Pfam" id="PF00076">
    <property type="entry name" value="RRM_1"/>
    <property type="match status" value="1"/>
</dbReference>
<dbReference type="PANTHER" id="PTHR19965">
    <property type="entry name" value="RNA AND EXPORT FACTOR BINDING PROTEIN"/>
    <property type="match status" value="1"/>
</dbReference>
<evidence type="ECO:0000256" key="3">
    <source>
        <dbReference type="SAM" id="MobiDB-lite"/>
    </source>
</evidence>
<feature type="region of interest" description="Disordered" evidence="3">
    <location>
        <begin position="17"/>
        <end position="68"/>
    </location>
</feature>
<name>A0A086JFM3_TOXGO</name>
<dbReference type="Proteomes" id="UP000028828">
    <property type="component" value="Unassembled WGS sequence"/>
</dbReference>
<evidence type="ECO:0000313" key="5">
    <source>
        <dbReference type="EMBL" id="KFG30941.1"/>
    </source>
</evidence>
<dbReference type="CDD" id="cd12418">
    <property type="entry name" value="RRM_Aly_REF_like"/>
    <property type="match status" value="1"/>
</dbReference>
<dbReference type="InterPro" id="IPR051229">
    <property type="entry name" value="ALYREF_mRNA_export"/>
</dbReference>
<feature type="compositionally biased region" description="Basic and acidic residues" evidence="3">
    <location>
        <begin position="103"/>
        <end position="112"/>
    </location>
</feature>
<dbReference type="VEuPathDB" id="ToxoDB:TGP89_291330"/>
<comment type="caution">
    <text evidence="5">The sequence shown here is derived from an EMBL/GenBank/DDBJ whole genome shotgun (WGS) entry which is preliminary data.</text>
</comment>
<accession>A0A086JFM3</accession>
<evidence type="ECO:0000259" key="4">
    <source>
        <dbReference type="PROSITE" id="PS50102"/>
    </source>
</evidence>
<dbReference type="GO" id="GO:0006406">
    <property type="term" value="P:mRNA export from nucleus"/>
    <property type="evidence" value="ECO:0007669"/>
    <property type="project" value="TreeGrafter"/>
</dbReference>
<proteinExistence type="predicted"/>
<gene>
    <name evidence="5" type="ORF">TGP89_291330</name>
</gene>
<dbReference type="GO" id="GO:0005634">
    <property type="term" value="C:nucleus"/>
    <property type="evidence" value="ECO:0007669"/>
    <property type="project" value="TreeGrafter"/>
</dbReference>
<dbReference type="PROSITE" id="PS50102">
    <property type="entry name" value="RRM"/>
    <property type="match status" value="1"/>
</dbReference>
<protein>
    <submittedName>
        <fullName evidence="5">RNA recognition motif-containing protein</fullName>
    </submittedName>
</protein>
<dbReference type="InterPro" id="IPR000504">
    <property type="entry name" value="RRM_dom"/>
</dbReference>
<dbReference type="SUPFAM" id="SSF54928">
    <property type="entry name" value="RNA-binding domain, RBD"/>
    <property type="match status" value="1"/>
</dbReference>
<dbReference type="PANTHER" id="PTHR19965:SF35">
    <property type="entry name" value="RNA ANNEALING PROTEIN YRA1"/>
    <property type="match status" value="1"/>
</dbReference>
<reference evidence="5 6" key="1">
    <citation type="submission" date="2014-03" db="EMBL/GenBank/DDBJ databases">
        <authorList>
            <person name="Sibley D."/>
            <person name="Venepally P."/>
            <person name="Karamycheva S."/>
            <person name="Hadjithomas M."/>
            <person name="Khan A."/>
            <person name="Brunk B."/>
            <person name="Roos D."/>
            <person name="Caler E."/>
            <person name="Lorenzi H."/>
        </authorList>
    </citation>
    <scope>NUCLEOTIDE SEQUENCE [LARGE SCALE GENOMIC DNA]</scope>
    <source>
        <strain evidence="6">p89</strain>
    </source>
</reference>
<evidence type="ECO:0000256" key="1">
    <source>
        <dbReference type="ARBA" id="ARBA00022884"/>
    </source>
</evidence>
<dbReference type="InterPro" id="IPR035979">
    <property type="entry name" value="RBD_domain_sf"/>
</dbReference>